<reference evidence="2 3" key="1">
    <citation type="submission" date="2010-10" db="EMBL/GenBank/DDBJ databases">
        <authorList>
            <person name="Durkin A.S."/>
            <person name="Madupu R."/>
            <person name="Torralba M."/>
            <person name="Gillis M."/>
            <person name="Methe B."/>
            <person name="Sutton G."/>
            <person name="Nelson K.E."/>
        </authorList>
    </citation>
    <scope>NUCLEOTIDE SEQUENCE [LARGE SCALE GENOMIC DNA]</scope>
    <source>
        <strain evidence="2 3">ACS-139-V-Col8</strain>
    </source>
</reference>
<keyword evidence="1" id="KW-0472">Membrane</keyword>
<dbReference type="STRING" id="908337.HMPREF9257_1616"/>
<keyword evidence="1" id="KW-0812">Transmembrane</keyword>
<feature type="transmembrane region" description="Helical" evidence="1">
    <location>
        <begin position="52"/>
        <end position="73"/>
    </location>
</feature>
<dbReference type="OrthoDB" id="2236015at2"/>
<evidence type="ECO:0000256" key="1">
    <source>
        <dbReference type="SAM" id="Phobius"/>
    </source>
</evidence>
<comment type="caution">
    <text evidence="2">The sequence shown here is derived from an EMBL/GenBank/DDBJ whole genome shotgun (WGS) entry which is preliminary data.</text>
</comment>
<gene>
    <name evidence="2" type="ORF">HMPREF9257_1616</name>
</gene>
<dbReference type="RefSeq" id="WP_006418412.1">
    <property type="nucleotide sequence ID" value="NZ_AENN01000015.1"/>
</dbReference>
<evidence type="ECO:0000313" key="2">
    <source>
        <dbReference type="EMBL" id="EFR31209.1"/>
    </source>
</evidence>
<dbReference type="NCBIfam" id="NF033218">
    <property type="entry name" value="anchor_AmaP"/>
    <property type="match status" value="1"/>
</dbReference>
<evidence type="ECO:0008006" key="4">
    <source>
        <dbReference type="Google" id="ProtNLM"/>
    </source>
</evidence>
<evidence type="ECO:0000313" key="3">
    <source>
        <dbReference type="Proteomes" id="UP000005990"/>
    </source>
</evidence>
<dbReference type="AlphaFoldDB" id="E4KPX7"/>
<dbReference type="Proteomes" id="UP000005990">
    <property type="component" value="Unassembled WGS sequence"/>
</dbReference>
<keyword evidence="3" id="KW-1185">Reference proteome</keyword>
<keyword evidence="1" id="KW-1133">Transmembrane helix</keyword>
<accession>E4KPX7</accession>
<protein>
    <recommendedName>
        <fullName evidence="4">Alkaline shock response membrane anchor protein AmaP</fullName>
    </recommendedName>
</protein>
<name>E4KPX7_9LACT</name>
<dbReference type="EMBL" id="AENN01000015">
    <property type="protein sequence ID" value="EFR31209.1"/>
    <property type="molecule type" value="Genomic_DNA"/>
</dbReference>
<organism evidence="2 3">
    <name type="scientific">Eremococcus coleocola ACS-139-V-Col8</name>
    <dbReference type="NCBI Taxonomy" id="908337"/>
    <lineage>
        <taxon>Bacteria</taxon>
        <taxon>Bacillati</taxon>
        <taxon>Bacillota</taxon>
        <taxon>Bacilli</taxon>
        <taxon>Lactobacillales</taxon>
        <taxon>Aerococcaceae</taxon>
        <taxon>Eremococcus</taxon>
    </lineage>
</organism>
<sequence length="191" mass="21170">MKKAIKILLFILFLFALSILWPNIVTYQAVAGLKGLEMPQTYPLIGQYMPHYLFWGSIALAAILLIAYLIFLFSPSAKAGVELTDNQEKGQLVVKPSAIEGLVQSILASERAVEQASTKATIYDKRIDVDIKGQIARTSGLYGQGQEIARRIQSEINDLLGQDYPARINVTFKDIARNDRGNVKSSQARVI</sequence>
<proteinExistence type="predicted"/>
<dbReference type="eggNOG" id="ENOG5033752">
    <property type="taxonomic scope" value="Bacteria"/>
</dbReference>